<dbReference type="GO" id="GO:0003712">
    <property type="term" value="F:transcription coregulator activity"/>
    <property type="evidence" value="ECO:0007669"/>
    <property type="project" value="TreeGrafter"/>
</dbReference>
<keyword evidence="8" id="KW-0808">Transferase</keyword>
<dbReference type="FunFam" id="3.90.1480.20:FF:000004">
    <property type="entry name" value="alpha-2,8-sialyltransferase 8E isoform X1"/>
    <property type="match status" value="1"/>
</dbReference>
<evidence type="ECO:0000256" key="16">
    <source>
        <dbReference type="ARBA" id="ARBA00022989"/>
    </source>
</evidence>
<evidence type="ECO:0000256" key="27">
    <source>
        <dbReference type="ARBA" id="ARBA00056957"/>
    </source>
</evidence>
<evidence type="ECO:0000256" key="1">
    <source>
        <dbReference type="ARBA" id="ARBA00004323"/>
    </source>
</evidence>
<keyword evidence="22" id="KW-0804">Transcription</keyword>
<evidence type="ECO:0000256" key="26">
    <source>
        <dbReference type="ARBA" id="ARBA00050108"/>
    </source>
</evidence>
<dbReference type="InterPro" id="IPR001675">
    <property type="entry name" value="Glyco_trans_29"/>
</dbReference>
<evidence type="ECO:0000256" key="13">
    <source>
        <dbReference type="ARBA" id="ARBA00022833"/>
    </source>
</evidence>
<evidence type="ECO:0000256" key="29">
    <source>
        <dbReference type="ARBA" id="ARBA00082846"/>
    </source>
</evidence>
<evidence type="ECO:0000256" key="7">
    <source>
        <dbReference type="ARBA" id="ARBA00022676"/>
    </source>
</evidence>
<keyword evidence="37" id="KW-1185">Reference proteome</keyword>
<keyword evidence="6" id="KW-1017">Isopeptide bond</keyword>
<dbReference type="EMBL" id="VBQZ03000002">
    <property type="protein sequence ID" value="MXQ79805.1"/>
    <property type="molecule type" value="Genomic_DNA"/>
</dbReference>
<dbReference type="InterPro" id="IPR023321">
    <property type="entry name" value="PINIT"/>
</dbReference>
<evidence type="ECO:0000256" key="14">
    <source>
        <dbReference type="ARBA" id="ARBA00022843"/>
    </source>
</evidence>
<dbReference type="CDD" id="cd23990">
    <property type="entry name" value="GT29_ST8SIA5"/>
    <property type="match status" value="1"/>
</dbReference>
<dbReference type="InterPro" id="IPR013083">
    <property type="entry name" value="Znf_RING/FYVE/PHD"/>
</dbReference>
<keyword evidence="18" id="KW-0333">Golgi apparatus</keyword>
<evidence type="ECO:0000256" key="8">
    <source>
        <dbReference type="ARBA" id="ARBA00022679"/>
    </source>
</evidence>
<dbReference type="PROSITE" id="PS51466">
    <property type="entry name" value="PINIT"/>
    <property type="match status" value="1"/>
</dbReference>
<evidence type="ECO:0000259" key="34">
    <source>
        <dbReference type="PROSITE" id="PS51044"/>
    </source>
</evidence>
<dbReference type="PROSITE" id="PS51044">
    <property type="entry name" value="ZF_SP_RING"/>
    <property type="match status" value="1"/>
</dbReference>
<evidence type="ECO:0000313" key="36">
    <source>
        <dbReference type="EMBL" id="MXQ79805.1"/>
    </source>
</evidence>
<evidence type="ECO:0000256" key="11">
    <source>
        <dbReference type="ARBA" id="ARBA00022771"/>
    </source>
</evidence>
<feature type="transmembrane region" description="Helical" evidence="33">
    <location>
        <begin position="747"/>
        <end position="766"/>
    </location>
</feature>
<dbReference type="GO" id="GO:0016925">
    <property type="term" value="P:protein sumoylation"/>
    <property type="evidence" value="ECO:0007669"/>
    <property type="project" value="UniProtKB-UniPathway"/>
</dbReference>
<keyword evidence="10" id="KW-0479">Metal-binding</keyword>
<dbReference type="FunFam" id="3.30.40.10:FF:000003">
    <property type="entry name" value="E3 SUMO-protein ligase PIAS2 isoform X1"/>
    <property type="match status" value="1"/>
</dbReference>
<evidence type="ECO:0000256" key="25">
    <source>
        <dbReference type="ARBA" id="ARBA00034306"/>
    </source>
</evidence>
<comment type="catalytic activity">
    <reaction evidence="26">
        <text>a ganglioside GQ1c (d18:1(4E)) + CMP-N-acetyl-beta-neuraminate = a ganglioside GP1c (d18:1(4E)) + CMP + H(+)</text>
        <dbReference type="Rhea" id="RHEA:47592"/>
        <dbReference type="ChEBI" id="CHEBI:15378"/>
        <dbReference type="ChEBI" id="CHEBI:57812"/>
        <dbReference type="ChEBI" id="CHEBI:60377"/>
        <dbReference type="ChEBI" id="CHEBI:87791"/>
        <dbReference type="ChEBI" id="CHEBI:87792"/>
    </reaction>
    <physiologicalReaction direction="left-to-right" evidence="26">
        <dbReference type="Rhea" id="RHEA:47593"/>
    </physiologicalReaction>
</comment>
<keyword evidence="24" id="KW-0539">Nucleus</keyword>
<dbReference type="Pfam" id="PF14324">
    <property type="entry name" value="PINIT"/>
    <property type="match status" value="1"/>
</dbReference>
<feature type="region of interest" description="Disordered" evidence="32">
    <location>
        <begin position="683"/>
        <end position="709"/>
    </location>
</feature>
<keyword evidence="19" id="KW-0443">Lipid metabolism</keyword>
<evidence type="ECO:0000256" key="32">
    <source>
        <dbReference type="SAM" id="MobiDB-lite"/>
    </source>
</evidence>
<evidence type="ECO:0000256" key="2">
    <source>
        <dbReference type="ARBA" id="ARBA00004718"/>
    </source>
</evidence>
<evidence type="ECO:0000256" key="4">
    <source>
        <dbReference type="ARBA" id="ARBA00005383"/>
    </source>
</evidence>
<dbReference type="InterPro" id="IPR004181">
    <property type="entry name" value="Znf_MIZ"/>
</dbReference>
<dbReference type="CDD" id="cd16819">
    <property type="entry name" value="SP-RING_PIAS2"/>
    <property type="match status" value="1"/>
</dbReference>
<keyword evidence="13" id="KW-0862">Zinc</keyword>
<evidence type="ECO:0000256" key="18">
    <source>
        <dbReference type="ARBA" id="ARBA00023034"/>
    </source>
</evidence>
<evidence type="ECO:0000256" key="30">
    <source>
        <dbReference type="ARBA" id="ARBA00083168"/>
    </source>
</evidence>
<dbReference type="Pfam" id="PF00777">
    <property type="entry name" value="Glyco_transf_29"/>
    <property type="match status" value="1"/>
</dbReference>
<keyword evidence="9 33" id="KW-0812">Transmembrane</keyword>
<evidence type="ECO:0000256" key="20">
    <source>
        <dbReference type="ARBA" id="ARBA00023136"/>
    </source>
</evidence>
<comment type="pathway">
    <text evidence="2">Protein modification; protein sumoylation.</text>
</comment>
<dbReference type="InterPro" id="IPR038578">
    <property type="entry name" value="GT29-like_sf"/>
</dbReference>
<evidence type="ECO:0000256" key="17">
    <source>
        <dbReference type="ARBA" id="ARBA00023015"/>
    </source>
</evidence>
<evidence type="ECO:0000256" key="22">
    <source>
        <dbReference type="ARBA" id="ARBA00023163"/>
    </source>
</evidence>
<evidence type="ECO:0000256" key="5">
    <source>
        <dbReference type="ARBA" id="ARBA00006003"/>
    </source>
</evidence>
<keyword evidence="17" id="KW-0805">Transcription regulation</keyword>
<dbReference type="FunFam" id="2.60.120.780:FF:000001">
    <property type="entry name" value="E3 SUMO-protein ligase PIAS2 isoform X1"/>
    <property type="match status" value="1"/>
</dbReference>
<name>A0A6B0QQH2_9CETA</name>
<accession>A0A6B0QQH2</accession>
<evidence type="ECO:0000256" key="12">
    <source>
        <dbReference type="ARBA" id="ARBA00022786"/>
    </source>
</evidence>
<keyword evidence="16 33" id="KW-1133">Transmembrane helix</keyword>
<evidence type="ECO:0000256" key="15">
    <source>
        <dbReference type="ARBA" id="ARBA00022968"/>
    </source>
</evidence>
<proteinExistence type="inferred from homology"/>
<dbReference type="Gene3D" id="3.30.40.10">
    <property type="entry name" value="Zinc/RING finger domain, C3HC4 (zinc finger)"/>
    <property type="match status" value="1"/>
</dbReference>
<comment type="subcellular location">
    <subcellularLocation>
        <location evidence="1">Golgi apparatus membrane</location>
        <topology evidence="1">Single-pass type II membrane protein</topology>
    </subcellularLocation>
    <subcellularLocation>
        <location evidence="25">Nucleus</location>
        <location evidence="25">Nuclear body</location>
    </subcellularLocation>
</comment>
<evidence type="ECO:0000256" key="3">
    <source>
        <dbReference type="ARBA" id="ARBA00004922"/>
    </source>
</evidence>
<evidence type="ECO:0000256" key="21">
    <source>
        <dbReference type="ARBA" id="ARBA00023157"/>
    </source>
</evidence>
<feature type="region of interest" description="Disordered" evidence="32">
    <location>
        <begin position="1"/>
        <end position="25"/>
    </location>
</feature>
<dbReference type="GO" id="GO:0008270">
    <property type="term" value="F:zinc ion binding"/>
    <property type="evidence" value="ECO:0007669"/>
    <property type="project" value="UniProtKB-KW"/>
</dbReference>
<feature type="domain" description="SP-RING-type" evidence="34">
    <location>
        <begin position="331"/>
        <end position="412"/>
    </location>
</feature>
<keyword evidence="7" id="KW-0328">Glycosyltransferase</keyword>
<evidence type="ECO:0000256" key="33">
    <source>
        <dbReference type="SAM" id="Phobius"/>
    </source>
</evidence>
<dbReference type="GO" id="GO:0000139">
    <property type="term" value="C:Golgi membrane"/>
    <property type="evidence" value="ECO:0007669"/>
    <property type="project" value="UniProtKB-SubCell"/>
</dbReference>
<comment type="similarity">
    <text evidence="5">Belongs to the glycosyltransferase 29 family.</text>
</comment>
<comment type="function">
    <text evidence="27">Involved in the synthesis of gangliosides GD1c, GT1a, GQ1b, GP1c and GT3 from GD1a, GT1b, GM1b and GD3 respectively.</text>
</comment>
<organism evidence="36 37">
    <name type="scientific">Bos mutus</name>
    <name type="common">wild yak</name>
    <dbReference type="NCBI Taxonomy" id="72004"/>
    <lineage>
        <taxon>Eukaryota</taxon>
        <taxon>Metazoa</taxon>
        <taxon>Chordata</taxon>
        <taxon>Craniata</taxon>
        <taxon>Vertebrata</taxon>
        <taxon>Euteleostomi</taxon>
        <taxon>Mammalia</taxon>
        <taxon>Eutheria</taxon>
        <taxon>Laurasiatheria</taxon>
        <taxon>Artiodactyla</taxon>
        <taxon>Ruminantia</taxon>
        <taxon>Pecora</taxon>
        <taxon>Bovidae</taxon>
        <taxon>Bovinae</taxon>
        <taxon>Bos</taxon>
    </lineage>
</organism>
<dbReference type="Gene3D" id="3.90.1480.20">
    <property type="entry name" value="Glycosyl transferase family 29"/>
    <property type="match status" value="1"/>
</dbReference>
<dbReference type="UniPathway" id="UPA00886"/>
<dbReference type="GO" id="GO:0000785">
    <property type="term" value="C:chromatin"/>
    <property type="evidence" value="ECO:0007669"/>
    <property type="project" value="TreeGrafter"/>
</dbReference>
<dbReference type="InterPro" id="IPR038654">
    <property type="entry name" value="PINIT_sf"/>
</dbReference>
<dbReference type="PANTHER" id="PTHR10782:SF12">
    <property type="entry name" value="E3 SUMO-PROTEIN LIGASE PIAS2"/>
    <property type="match status" value="1"/>
</dbReference>
<dbReference type="Pfam" id="PF02891">
    <property type="entry name" value="zf-MIZ"/>
    <property type="match status" value="1"/>
</dbReference>
<keyword evidence="21" id="KW-1015">Disulfide bond</keyword>
<keyword evidence="11 31" id="KW-0863">Zinc-finger</keyword>
<keyword evidence="15" id="KW-0735">Signal-anchor</keyword>
<dbReference type="AlphaFoldDB" id="A0A6B0QQH2"/>
<evidence type="ECO:0000256" key="31">
    <source>
        <dbReference type="PROSITE-ProRule" id="PRU00452"/>
    </source>
</evidence>
<evidence type="ECO:0000256" key="6">
    <source>
        <dbReference type="ARBA" id="ARBA00022499"/>
    </source>
</evidence>
<keyword evidence="23" id="KW-0325">Glycoprotein</keyword>
<dbReference type="GO" id="GO:0016604">
    <property type="term" value="C:nuclear body"/>
    <property type="evidence" value="ECO:0007669"/>
    <property type="project" value="UniProtKB-SubCell"/>
</dbReference>
<protein>
    <recommendedName>
        <fullName evidence="28">Alpha-2,8-sialyltransferase 8E</fullName>
    </recommendedName>
    <alternativeName>
        <fullName evidence="29">Sialyltransferase 8E</fullName>
    </alternativeName>
    <alternativeName>
        <fullName evidence="30">Sialyltransferase St8Sia V</fullName>
    </alternativeName>
</protein>
<dbReference type="GO" id="GO:0006629">
    <property type="term" value="P:lipid metabolic process"/>
    <property type="evidence" value="ECO:0007669"/>
    <property type="project" value="UniProtKB-KW"/>
</dbReference>
<evidence type="ECO:0000256" key="9">
    <source>
        <dbReference type="ARBA" id="ARBA00022692"/>
    </source>
</evidence>
<keyword evidence="20 33" id="KW-0472">Membrane</keyword>
<sequence>MGKCRGLRTARKLRSHQRDQKWHDKQYKKAHLGTALKANPFGGASHAKGIVLEKIKIRELYRRRYPRTLEGLSDLSAIKSPVFSLDGSSSPVEPDLAVAGIHALPSTSVTPHSPSSPVGSVLLQDTKPAFEMQQPSPPIPPVHPDVQLKNLPFYDVLDVLIKPTSLVQSSIQRFQEKFFIFALTPQQVREICISRDFLPGGRRDYTVQVQLRLCLAETSCPQEDNYPNSLCIKVNGKLFPLPGYAPPPKNGIEQKRPGRPLNITSLVRLSSAVPNQISISWASEIGKNYSMSVYLVRQLTSAMLLQRLKMKGIRNPDHSRALIKEKLTADPDSEIATTSLRVSLMCPLGKMRLTIPCRAVTCTHLQCFDAALYLQMNEKKPTWICPVCDKKAAYESLILDGLFMEILNDCTDVDEIKFQEDGSWCPMRPKKEAMKVSTQPCPKIETSTVLSKPCAVTVANEPSKKKVDVIDLTVESSSDEEEGPPAKRKCIFMSETQSSPTKGVLMYQPSSVRVPSVTSVDPAAIPPSLTDYSVPFHHTPISSMSSDLPGSILAFLSSPRPVGSSEPKAVQLKLEKWIRGKIAVSLAERDSWRRENAGTEQIQVPHTTQPVNSSLMSAAIIRHHWNAILLMELFLLAIVIRLISVCRVCFGNLKTKHLEALPPWLPKLKADLRALPRCGPGDQTWPARAGDRTGRQIRSPAGGGAPRVIEGAPRRQAPAALRRARAAARMRYADPSANRDLLGNRTLLFIFICAFALVTLLQQILYGRNYIKRGLQFGWQSGDQLANWTGLFNVTDDPTVQSGSDSSSRYFEFYEGPFEYNSTRCLELRHEILEVKVLSMVKQSELFDRWKSLQMCKWAMNVSEANQFKSTLSRCCNAPSFLFTTQKNTPLGTKLKYEVDTSGIYHINQEIFRMFPKDMPYYRSQFKKCAVVGNGGILKNSRCGREINSADFVFRCNLPPISEKYTMDVGVKTDVVTVNPSIITERFHKLEKWRRPFYRVLQLYENASVLLPAFYNTRNTDVSIRVKYVLDDFESPQAVYYFHPQYLVNVSRYWLSLGVRAKRISTGLILATAALELCEEVHLFGFWAFPMNPSGLYITHHYYDNVKPRPGFHAMPSEIFNFLHLHSRGILRVHTGTCSCC</sequence>
<evidence type="ECO:0000256" key="10">
    <source>
        <dbReference type="ARBA" id="ARBA00022723"/>
    </source>
</evidence>
<keyword evidence="12" id="KW-0833">Ubl conjugation pathway</keyword>
<reference evidence="36" key="1">
    <citation type="submission" date="2019-10" db="EMBL/GenBank/DDBJ databases">
        <title>The sequence and de novo assembly of the wild yak genome.</title>
        <authorList>
            <person name="Liu Y."/>
        </authorList>
    </citation>
    <scope>NUCLEOTIDE SEQUENCE [LARGE SCALE GENOMIC DNA]</scope>
    <source>
        <strain evidence="36">WY2019</strain>
    </source>
</reference>
<comment type="caution">
    <text evidence="36">The sequence shown here is derived from an EMBL/GenBank/DDBJ whole genome shotgun (WGS) entry which is preliminary data.</text>
</comment>
<evidence type="ECO:0000256" key="23">
    <source>
        <dbReference type="ARBA" id="ARBA00023180"/>
    </source>
</evidence>
<feature type="transmembrane region" description="Helical" evidence="33">
    <location>
        <begin position="625"/>
        <end position="650"/>
    </location>
</feature>
<feature type="compositionally biased region" description="Basic residues" evidence="32">
    <location>
        <begin position="1"/>
        <end position="15"/>
    </location>
</feature>
<keyword evidence="14" id="KW-0832">Ubl conjugation</keyword>
<evidence type="ECO:0000256" key="19">
    <source>
        <dbReference type="ARBA" id="ARBA00023098"/>
    </source>
</evidence>
<evidence type="ECO:0000256" key="28">
    <source>
        <dbReference type="ARBA" id="ARBA00070573"/>
    </source>
</evidence>
<evidence type="ECO:0000256" key="24">
    <source>
        <dbReference type="ARBA" id="ARBA00023242"/>
    </source>
</evidence>
<dbReference type="Proteomes" id="UP000322234">
    <property type="component" value="Unassembled WGS sequence"/>
</dbReference>
<feature type="domain" description="PINIT" evidence="35">
    <location>
        <begin position="134"/>
        <end position="299"/>
    </location>
</feature>
<dbReference type="GO" id="GO:0061665">
    <property type="term" value="F:SUMO ligase activity"/>
    <property type="evidence" value="ECO:0007669"/>
    <property type="project" value="TreeGrafter"/>
</dbReference>
<comment type="similarity">
    <text evidence="4">Belongs to the PIAS family.</text>
</comment>
<evidence type="ECO:0000313" key="37">
    <source>
        <dbReference type="Proteomes" id="UP000322234"/>
    </source>
</evidence>
<dbReference type="PANTHER" id="PTHR10782">
    <property type="entry name" value="ZINC FINGER MIZ DOMAIN-CONTAINING PROTEIN"/>
    <property type="match status" value="1"/>
</dbReference>
<gene>
    <name evidence="36" type="ORF">E5288_WYG007138</name>
</gene>
<comment type="pathway">
    <text evidence="3">Protein modification; protein glycosylation.</text>
</comment>
<evidence type="ECO:0000259" key="35">
    <source>
        <dbReference type="PROSITE" id="PS51466"/>
    </source>
</evidence>
<feature type="compositionally biased region" description="Basic and acidic residues" evidence="32">
    <location>
        <begin position="16"/>
        <end position="25"/>
    </location>
</feature>
<dbReference type="GO" id="GO:0006357">
    <property type="term" value="P:regulation of transcription by RNA polymerase II"/>
    <property type="evidence" value="ECO:0007669"/>
    <property type="project" value="TreeGrafter"/>
</dbReference>
<dbReference type="Gene3D" id="2.60.120.780">
    <property type="entry name" value="PINIT domain"/>
    <property type="match status" value="1"/>
</dbReference>
<dbReference type="GO" id="GO:0008373">
    <property type="term" value="F:sialyltransferase activity"/>
    <property type="evidence" value="ECO:0007669"/>
    <property type="project" value="InterPro"/>
</dbReference>